<keyword evidence="1" id="KW-0472">Membrane</keyword>
<keyword evidence="3" id="KW-1185">Reference proteome</keyword>
<sequence>MIKMKYLSDLFSNVFVLTALSSWAEAQILKTIIHAIVNKKLDITRICGDGGMPSGHSATVTSLATCIGLVKGFDSVEFAIAGIMAVVVCHDAKGVRLETGKQSTVLNEIVKTMELFTSKKLPEVKLKEFVGHTPAQVFAGVMLGIINAIIAYNFFI</sequence>
<accession>E9SH94</accession>
<dbReference type="AlphaFoldDB" id="E9SH94"/>
<dbReference type="Proteomes" id="UP000004259">
    <property type="component" value="Unassembled WGS sequence"/>
</dbReference>
<keyword evidence="1" id="KW-0812">Transmembrane</keyword>
<comment type="caution">
    <text evidence="2">The sequence shown here is derived from an EMBL/GenBank/DDBJ whole genome shotgun (WGS) entry which is preliminary data.</text>
</comment>
<dbReference type="Pfam" id="PF02681">
    <property type="entry name" value="DUF212"/>
    <property type="match status" value="1"/>
</dbReference>
<keyword evidence="1" id="KW-1133">Transmembrane helix</keyword>
<proteinExistence type="predicted"/>
<dbReference type="eggNOG" id="COG1963">
    <property type="taxonomic scope" value="Bacteria"/>
</dbReference>
<evidence type="ECO:0000313" key="3">
    <source>
        <dbReference type="Proteomes" id="UP000004259"/>
    </source>
</evidence>
<evidence type="ECO:0000256" key="1">
    <source>
        <dbReference type="SAM" id="Phobius"/>
    </source>
</evidence>
<feature type="transmembrane region" description="Helical" evidence="1">
    <location>
        <begin position="137"/>
        <end position="155"/>
    </location>
</feature>
<organism evidence="2 3">
    <name type="scientific">Ruminococcus albus 8</name>
    <dbReference type="NCBI Taxonomy" id="246199"/>
    <lineage>
        <taxon>Bacteria</taxon>
        <taxon>Bacillati</taxon>
        <taxon>Bacillota</taxon>
        <taxon>Clostridia</taxon>
        <taxon>Eubacteriales</taxon>
        <taxon>Oscillospiraceae</taxon>
        <taxon>Ruminococcus</taxon>
    </lineage>
</organism>
<reference evidence="2 3" key="1">
    <citation type="submission" date="2011-02" db="EMBL/GenBank/DDBJ databases">
        <authorList>
            <person name="Nelson K.E."/>
            <person name="Sutton G."/>
            <person name="Torralba M."/>
            <person name="Durkin S."/>
            <person name="Harkins D."/>
            <person name="Montgomery R."/>
            <person name="Ziemer C."/>
            <person name="Klaassens E."/>
            <person name="Ocuiv P."/>
            <person name="Morrison M."/>
        </authorList>
    </citation>
    <scope>NUCLEOTIDE SEQUENCE [LARGE SCALE GENOMIC DNA]</scope>
    <source>
        <strain evidence="2 3">8</strain>
    </source>
</reference>
<dbReference type="CDD" id="cd01610">
    <property type="entry name" value="PAP2_like"/>
    <property type="match status" value="1"/>
</dbReference>
<dbReference type="PANTHER" id="PTHR31446">
    <property type="entry name" value="ACID PHOSPHATASE/VANADIUM-DEPENDENT HALOPEROXIDASE-RELATED PROTEIN"/>
    <property type="match status" value="1"/>
</dbReference>
<dbReference type="InterPro" id="IPR003832">
    <property type="entry name" value="DUF212"/>
</dbReference>
<evidence type="ECO:0000313" key="2">
    <source>
        <dbReference type="EMBL" id="EGC01485.1"/>
    </source>
</evidence>
<name>E9SH94_RUMAL</name>
<gene>
    <name evidence="2" type="ORF">CUS_7622</name>
</gene>
<dbReference type="EMBL" id="ADKM02000130">
    <property type="protein sequence ID" value="EGC01485.1"/>
    <property type="molecule type" value="Genomic_DNA"/>
</dbReference>
<protein>
    <submittedName>
        <fullName evidence="2">Divergent PAP2 family</fullName>
    </submittedName>
</protein>
<dbReference type="PANTHER" id="PTHR31446:SF29">
    <property type="entry name" value="ACID PHOSPHATASE_VANADIUM-DEPENDENT HALOPEROXIDASE-RELATED PROTEIN"/>
    <property type="match status" value="1"/>
</dbReference>